<keyword evidence="1" id="KW-0812">Transmembrane</keyword>
<proteinExistence type="predicted"/>
<dbReference type="EMBL" id="JAQFWP010000003">
    <property type="protein sequence ID" value="MDA2803379.1"/>
    <property type="molecule type" value="Genomic_DNA"/>
</dbReference>
<accession>A0ABT4TFA9</accession>
<evidence type="ECO:0000256" key="1">
    <source>
        <dbReference type="SAM" id="Phobius"/>
    </source>
</evidence>
<evidence type="ECO:0008006" key="4">
    <source>
        <dbReference type="Google" id="ProtNLM"/>
    </source>
</evidence>
<protein>
    <recommendedName>
        <fullName evidence="4">PH domain-containing protein</fullName>
    </recommendedName>
</protein>
<feature type="transmembrane region" description="Helical" evidence="1">
    <location>
        <begin position="74"/>
        <end position="91"/>
    </location>
</feature>
<dbReference type="RefSeq" id="WP_270675796.1">
    <property type="nucleotide sequence ID" value="NZ_JAQFWP010000003.1"/>
</dbReference>
<reference evidence="2" key="1">
    <citation type="submission" date="2023-01" db="EMBL/GenBank/DDBJ databases">
        <title>Draft genome sequence of Nocardiopsis sp. LSu2-4 isolated from halophytes.</title>
        <authorList>
            <person name="Duangmal K."/>
            <person name="Chantavorakit T."/>
        </authorList>
    </citation>
    <scope>NUCLEOTIDE SEQUENCE</scope>
    <source>
        <strain evidence="2">LSu2-4</strain>
    </source>
</reference>
<name>A0ABT4TFA9_9ACTN</name>
<comment type="caution">
    <text evidence="2">The sequence shown here is derived from an EMBL/GenBank/DDBJ whole genome shotgun (WGS) entry which is preliminary data.</text>
</comment>
<gene>
    <name evidence="2" type="ORF">O4U47_02540</name>
</gene>
<organism evidence="2 3">
    <name type="scientific">Nocardiopsis suaedae</name>
    <dbReference type="NCBI Taxonomy" id="3018444"/>
    <lineage>
        <taxon>Bacteria</taxon>
        <taxon>Bacillati</taxon>
        <taxon>Actinomycetota</taxon>
        <taxon>Actinomycetes</taxon>
        <taxon>Streptosporangiales</taxon>
        <taxon>Nocardiopsidaceae</taxon>
        <taxon>Nocardiopsis</taxon>
    </lineage>
</organism>
<feature type="transmembrane region" description="Helical" evidence="1">
    <location>
        <begin position="35"/>
        <end position="54"/>
    </location>
</feature>
<keyword evidence="3" id="KW-1185">Reference proteome</keyword>
<sequence>MSPRDRIVGGLHDPGDPVPGASVEARWVNLRWRRMPAWIAATTVSVAAGAAIAFRMVEEAGKPYIGASEITGGAVFLVASAVVAVWMVWVAPRVLTRQGVAVDGIGIALIQEGKLWSPDRTVRIPWGVVRSVTERDDYVGRSDHRGDRRRRVAKVSLLLDADLRGVMVPSWVGAAPGALPVRVAIAPGNRRRSKVVQALRAVRPDLVM</sequence>
<keyword evidence="1" id="KW-1133">Transmembrane helix</keyword>
<evidence type="ECO:0000313" key="2">
    <source>
        <dbReference type="EMBL" id="MDA2803379.1"/>
    </source>
</evidence>
<dbReference type="Proteomes" id="UP001165685">
    <property type="component" value="Unassembled WGS sequence"/>
</dbReference>
<evidence type="ECO:0000313" key="3">
    <source>
        <dbReference type="Proteomes" id="UP001165685"/>
    </source>
</evidence>
<keyword evidence="1" id="KW-0472">Membrane</keyword>